<protein>
    <recommendedName>
        <fullName evidence="3">N-terminal of MaoC-like dehydratase domain-containing protein</fullName>
    </recommendedName>
</protein>
<dbReference type="EMBL" id="QEAO01000003">
    <property type="protein sequence ID" value="TPX37220.1"/>
    <property type="molecule type" value="Genomic_DNA"/>
</dbReference>
<dbReference type="PANTHER" id="PTHR28152">
    <property type="entry name" value="HYDROXYACYL-THIOESTER DEHYDRATASE TYPE 2, MITOCHONDRIAL"/>
    <property type="match status" value="1"/>
</dbReference>
<organism evidence="1 2">
    <name type="scientific">Synchytrium microbalum</name>
    <dbReference type="NCBI Taxonomy" id="1806994"/>
    <lineage>
        <taxon>Eukaryota</taxon>
        <taxon>Fungi</taxon>
        <taxon>Fungi incertae sedis</taxon>
        <taxon>Chytridiomycota</taxon>
        <taxon>Chytridiomycota incertae sedis</taxon>
        <taxon>Chytridiomycetes</taxon>
        <taxon>Synchytriales</taxon>
        <taxon>Synchytriaceae</taxon>
        <taxon>Synchytrium</taxon>
    </lineage>
</organism>
<name>A0A507C6K7_9FUNG</name>
<dbReference type="InterPro" id="IPR052741">
    <property type="entry name" value="Mitochondrial_HTD2"/>
</dbReference>
<dbReference type="InterPro" id="IPR029069">
    <property type="entry name" value="HotDog_dom_sf"/>
</dbReference>
<evidence type="ECO:0000313" key="1">
    <source>
        <dbReference type="EMBL" id="TPX37220.1"/>
    </source>
</evidence>
<sequence>MQALRNRAAFALLHRQPSIPIISRHLASHSTPQSISEAEFDQKYTTWLPTITSKKMHESDIIDAGRMHLLALTLNPKNHDGLETFIPGRPVQEAYHLTLFPPRIPEQDLALDGYDVIWSPPHPFTQRMWAGGSFEFNVDNPLRIGQRVYQSTSVDRVERKMSKKGAGASIFVWLKKQVYNEAGLAMTELRTLAYMKADRNPSAARTLPYDAPSDFSATHTPSPMTLFRYSALTFNSHLIHYDYKYCTETEGYPDLIVHGPLTCTYLLDLLVKNKPAEARIKSFSYRAVSPLVVKRPLSVHGKFGSGGKDNLIELWARSDQGSLAMKGTAELA</sequence>
<dbReference type="SUPFAM" id="SSF54637">
    <property type="entry name" value="Thioesterase/thiol ester dehydrase-isomerase"/>
    <property type="match status" value="1"/>
</dbReference>
<dbReference type="RefSeq" id="XP_031027290.1">
    <property type="nucleotide sequence ID" value="XM_031166922.1"/>
</dbReference>
<dbReference type="GO" id="GO:0019171">
    <property type="term" value="F:(3R)-hydroxyacyl-[acyl-carrier-protein] dehydratase activity"/>
    <property type="evidence" value="ECO:0007669"/>
    <property type="project" value="TreeGrafter"/>
</dbReference>
<dbReference type="GeneID" id="42002219"/>
<comment type="caution">
    <text evidence="1">The sequence shown here is derived from an EMBL/GenBank/DDBJ whole genome shotgun (WGS) entry which is preliminary data.</text>
</comment>
<dbReference type="STRING" id="1806994.A0A507C6K7"/>
<evidence type="ECO:0008006" key="3">
    <source>
        <dbReference type="Google" id="ProtNLM"/>
    </source>
</evidence>
<accession>A0A507C6K7</accession>
<reference evidence="1 2" key="1">
    <citation type="journal article" date="2019" name="Sci. Rep.">
        <title>Comparative genomics of chytrid fungi reveal insights into the obligate biotrophic and pathogenic lifestyle of Synchytrium endobioticum.</title>
        <authorList>
            <person name="van de Vossenberg B.T.L.H."/>
            <person name="Warris S."/>
            <person name="Nguyen H.D.T."/>
            <person name="van Gent-Pelzer M.P.E."/>
            <person name="Joly D.L."/>
            <person name="van de Geest H.C."/>
            <person name="Bonants P.J.M."/>
            <person name="Smith D.S."/>
            <person name="Levesque C.A."/>
            <person name="van der Lee T.A.J."/>
        </authorList>
    </citation>
    <scope>NUCLEOTIDE SEQUENCE [LARGE SCALE GENOMIC DNA]</scope>
    <source>
        <strain evidence="1 2">JEL517</strain>
    </source>
</reference>
<proteinExistence type="predicted"/>
<dbReference type="GO" id="GO:0005739">
    <property type="term" value="C:mitochondrion"/>
    <property type="evidence" value="ECO:0007669"/>
    <property type="project" value="TreeGrafter"/>
</dbReference>
<dbReference type="Gene3D" id="3.10.129.10">
    <property type="entry name" value="Hotdog Thioesterase"/>
    <property type="match status" value="1"/>
</dbReference>
<dbReference type="OrthoDB" id="3257538at2759"/>
<keyword evidence="2" id="KW-1185">Reference proteome</keyword>
<dbReference type="PANTHER" id="PTHR28152:SF1">
    <property type="entry name" value="HYDROXYACYL-THIOESTER DEHYDRATASE TYPE 2, MITOCHONDRIAL"/>
    <property type="match status" value="1"/>
</dbReference>
<evidence type="ECO:0000313" key="2">
    <source>
        <dbReference type="Proteomes" id="UP000319731"/>
    </source>
</evidence>
<dbReference type="Proteomes" id="UP000319731">
    <property type="component" value="Unassembled WGS sequence"/>
</dbReference>
<gene>
    <name evidence="1" type="ORF">SmJEL517_g00994</name>
</gene>
<dbReference type="AlphaFoldDB" id="A0A507C6K7"/>